<comment type="catalytic activity">
    <reaction evidence="12">
        <text>[(1-&gt;4)-alpha-D-galacturonosyl](n) + H2O = alpha-D-galacturonate + [(1-&gt;4)-alpha-D-galacturonosyl](n-1)</text>
        <dbReference type="Rhea" id="RHEA:14117"/>
        <dbReference type="Rhea" id="RHEA-COMP:14570"/>
        <dbReference type="Rhea" id="RHEA-COMP:14572"/>
        <dbReference type="ChEBI" id="CHEBI:15377"/>
        <dbReference type="ChEBI" id="CHEBI:58658"/>
        <dbReference type="ChEBI" id="CHEBI:140523"/>
        <dbReference type="EC" id="3.2.1.67"/>
    </reaction>
</comment>
<dbReference type="Pfam" id="PF00295">
    <property type="entry name" value="Glyco_hydro_28"/>
    <property type="match status" value="1"/>
</dbReference>
<dbReference type="PANTHER" id="PTHR31736">
    <property type="match status" value="1"/>
</dbReference>
<evidence type="ECO:0000256" key="7">
    <source>
        <dbReference type="ARBA" id="ARBA00023157"/>
    </source>
</evidence>
<dbReference type="SUPFAM" id="SSF51126">
    <property type="entry name" value="Pectin lyase-like"/>
    <property type="match status" value="1"/>
</dbReference>
<evidence type="ECO:0000313" key="17">
    <source>
        <dbReference type="Proteomes" id="UP001629113"/>
    </source>
</evidence>
<evidence type="ECO:0000256" key="9">
    <source>
        <dbReference type="ARBA" id="ARBA00023295"/>
    </source>
</evidence>
<comment type="caution">
    <text evidence="16">The sequence shown here is derived from an EMBL/GenBank/DDBJ whole genome shotgun (WGS) entry which is preliminary data.</text>
</comment>
<keyword evidence="9 14" id="KW-0326">Glycosidase</keyword>
<dbReference type="PANTHER" id="PTHR31736:SF14">
    <property type="entry name" value="EXOPOLYGALACTURONASE X-1-RELATED"/>
    <property type="match status" value="1"/>
</dbReference>
<feature type="signal peptide" evidence="15">
    <location>
        <begin position="1"/>
        <end position="27"/>
    </location>
</feature>
<feature type="active site" evidence="13">
    <location>
        <position position="274"/>
    </location>
</feature>
<evidence type="ECO:0000256" key="3">
    <source>
        <dbReference type="ARBA" id="ARBA00022525"/>
    </source>
</evidence>
<evidence type="ECO:0000256" key="15">
    <source>
        <dbReference type="SAM" id="SignalP"/>
    </source>
</evidence>
<evidence type="ECO:0000256" key="14">
    <source>
        <dbReference type="RuleBase" id="RU361169"/>
    </source>
</evidence>
<evidence type="ECO:0000256" key="12">
    <source>
        <dbReference type="ARBA" id="ARBA00048766"/>
    </source>
</evidence>
<keyword evidence="7" id="KW-1015">Disulfide bond</keyword>
<evidence type="ECO:0000256" key="10">
    <source>
        <dbReference type="ARBA" id="ARBA00023316"/>
    </source>
</evidence>
<keyword evidence="17" id="KW-1185">Reference proteome</keyword>
<dbReference type="InterPro" id="IPR012334">
    <property type="entry name" value="Pectin_lyas_fold"/>
</dbReference>
<accession>A0ABR4PU84</accession>
<evidence type="ECO:0000256" key="8">
    <source>
        <dbReference type="ARBA" id="ARBA00023180"/>
    </source>
</evidence>
<keyword evidence="8" id="KW-0325">Glycoprotein</keyword>
<dbReference type="Gene3D" id="2.160.20.10">
    <property type="entry name" value="Single-stranded right-handed beta-helix, Pectin lyase-like"/>
    <property type="match status" value="1"/>
</dbReference>
<evidence type="ECO:0000256" key="6">
    <source>
        <dbReference type="ARBA" id="ARBA00022801"/>
    </source>
</evidence>
<evidence type="ECO:0000256" key="1">
    <source>
        <dbReference type="ARBA" id="ARBA00004613"/>
    </source>
</evidence>
<reference evidence="16 17" key="1">
    <citation type="submission" date="2024-06" db="EMBL/GenBank/DDBJ databases">
        <title>Complete genome of Phlyctema vagabunda strain 19-DSS-EL-015.</title>
        <authorList>
            <person name="Fiorenzani C."/>
        </authorList>
    </citation>
    <scope>NUCLEOTIDE SEQUENCE [LARGE SCALE GENOMIC DNA]</scope>
    <source>
        <strain evidence="16 17">19-DSS-EL-015</strain>
    </source>
</reference>
<dbReference type="EC" id="3.2.1.67" evidence="11"/>
<keyword evidence="10" id="KW-0961">Cell wall biogenesis/degradation</keyword>
<name>A0ABR4PU84_9HELO</name>
<dbReference type="InterPro" id="IPR011050">
    <property type="entry name" value="Pectin_lyase_fold/virulence"/>
</dbReference>
<dbReference type="PROSITE" id="PS00502">
    <property type="entry name" value="POLYGALACTURONASE"/>
    <property type="match status" value="1"/>
</dbReference>
<keyword evidence="3" id="KW-0964">Secreted</keyword>
<gene>
    <name evidence="16" type="ORF">PVAG01_00309</name>
</gene>
<proteinExistence type="inferred from homology"/>
<dbReference type="EMBL" id="JBFCZG010000001">
    <property type="protein sequence ID" value="KAL3426800.1"/>
    <property type="molecule type" value="Genomic_DNA"/>
</dbReference>
<evidence type="ECO:0000256" key="4">
    <source>
        <dbReference type="ARBA" id="ARBA00022729"/>
    </source>
</evidence>
<protein>
    <recommendedName>
        <fullName evidence="11">galacturonan 1,4-alpha-galacturonidase</fullName>
        <ecNumber evidence="11">3.2.1.67</ecNumber>
    </recommendedName>
</protein>
<keyword evidence="6 14" id="KW-0378">Hydrolase</keyword>
<sequence length="439" mass="46904">MQILNMHLSGLAYTCVGLLVSLPVANGYSRPAVTPYPKTPSIPLPVSPPRDANRTCTIATGLKDAGPAILEAAKKCNNGGTVVFPAGSTYTVATALDLTFLSSIDFAILGTVAFKDDLNYWQANSFKYSYQDTSFFWRFGGTDVNIFGGGTGTIDGLGNTWWTAWAANNSIARPILFGLDGLHGGTISGLKMKNPPNWFNLFANSTDIITSDMNLSAASANTSVSVKNSDGWDTYRSSNIVIQNSVIVNTDDCVSFKPNSTEILVQGLTCTGSHGISVGSLGQYQGEKDIVENIYIYNISMTNASDAARIKVWPGVAPGTTGSSAGGGTGYVRNVTYDKYYSKNNDQVITLTQCYFATSQDACNKYPAELVIEDVLFKEFTGTSSKKYDPRAGSLVCSSTDVCKNIAAKDIRVAVPSGKNATYTCTNMETSILELNCTS</sequence>
<dbReference type="InterPro" id="IPR000743">
    <property type="entry name" value="Glyco_hydro_28"/>
</dbReference>
<keyword evidence="5" id="KW-0677">Repeat</keyword>
<keyword evidence="4 15" id="KW-0732">Signal</keyword>
<organism evidence="16 17">
    <name type="scientific">Phlyctema vagabunda</name>
    <dbReference type="NCBI Taxonomy" id="108571"/>
    <lineage>
        <taxon>Eukaryota</taxon>
        <taxon>Fungi</taxon>
        <taxon>Dikarya</taxon>
        <taxon>Ascomycota</taxon>
        <taxon>Pezizomycotina</taxon>
        <taxon>Leotiomycetes</taxon>
        <taxon>Helotiales</taxon>
        <taxon>Dermateaceae</taxon>
        <taxon>Phlyctema</taxon>
    </lineage>
</organism>
<dbReference type="Proteomes" id="UP001629113">
    <property type="component" value="Unassembled WGS sequence"/>
</dbReference>
<evidence type="ECO:0000256" key="2">
    <source>
        <dbReference type="ARBA" id="ARBA00008834"/>
    </source>
</evidence>
<evidence type="ECO:0000256" key="11">
    <source>
        <dbReference type="ARBA" id="ARBA00038933"/>
    </source>
</evidence>
<evidence type="ECO:0000256" key="13">
    <source>
        <dbReference type="PROSITE-ProRule" id="PRU10052"/>
    </source>
</evidence>
<comment type="subcellular location">
    <subcellularLocation>
        <location evidence="1">Secreted</location>
    </subcellularLocation>
</comment>
<comment type="similarity">
    <text evidence="2 14">Belongs to the glycosyl hydrolase 28 family.</text>
</comment>
<feature type="chain" id="PRO_5045248920" description="galacturonan 1,4-alpha-galacturonidase" evidence="15">
    <location>
        <begin position="28"/>
        <end position="439"/>
    </location>
</feature>
<evidence type="ECO:0000256" key="5">
    <source>
        <dbReference type="ARBA" id="ARBA00022737"/>
    </source>
</evidence>
<evidence type="ECO:0000313" key="16">
    <source>
        <dbReference type="EMBL" id="KAL3426800.1"/>
    </source>
</evidence>